<evidence type="ECO:0000313" key="5">
    <source>
        <dbReference type="Proteomes" id="UP001500124"/>
    </source>
</evidence>
<dbReference type="Gene3D" id="3.30.420.10">
    <property type="entry name" value="Ribonuclease H-like superfamily/Ribonuclease H"/>
    <property type="match status" value="1"/>
</dbReference>
<evidence type="ECO:0000259" key="3">
    <source>
        <dbReference type="PROSITE" id="PS50994"/>
    </source>
</evidence>
<comment type="caution">
    <text evidence="4">The sequence shown here is derived from an EMBL/GenBank/DDBJ whole genome shotgun (WGS) entry which is preliminary data.</text>
</comment>
<dbReference type="NCBIfam" id="NF033516">
    <property type="entry name" value="transpos_IS3"/>
    <property type="match status" value="1"/>
</dbReference>
<dbReference type="EMBL" id="BAABKC010000066">
    <property type="protein sequence ID" value="GAA5064755.1"/>
    <property type="molecule type" value="Genomic_DNA"/>
</dbReference>
<dbReference type="PANTHER" id="PTHR46889">
    <property type="entry name" value="TRANSPOSASE INSF FOR INSERTION SEQUENCE IS3B-RELATED"/>
    <property type="match status" value="1"/>
</dbReference>
<dbReference type="InterPro" id="IPR001584">
    <property type="entry name" value="Integrase_cat-core"/>
</dbReference>
<dbReference type="PANTHER" id="PTHR46889:SF4">
    <property type="entry name" value="TRANSPOSASE INSO FOR INSERTION SEQUENCE ELEMENT IS911B-RELATED"/>
    <property type="match status" value="1"/>
</dbReference>
<dbReference type="InterPro" id="IPR048020">
    <property type="entry name" value="Transpos_IS3"/>
</dbReference>
<name>A0ABP9KVS2_9ACTN</name>
<accession>A0ABP9KVS2</accession>
<dbReference type="SUPFAM" id="SSF53098">
    <property type="entry name" value="Ribonuclease H-like"/>
    <property type="match status" value="1"/>
</dbReference>
<feature type="region of interest" description="Disordered" evidence="2">
    <location>
        <begin position="214"/>
        <end position="285"/>
    </location>
</feature>
<dbReference type="InterPro" id="IPR012337">
    <property type="entry name" value="RNaseH-like_sf"/>
</dbReference>
<keyword evidence="5" id="KW-1185">Reference proteome</keyword>
<dbReference type="InterPro" id="IPR036397">
    <property type="entry name" value="RNaseH_sf"/>
</dbReference>
<feature type="compositionally biased region" description="Basic residues" evidence="2">
    <location>
        <begin position="215"/>
        <end position="229"/>
    </location>
</feature>
<sequence length="324" mass="35607">MNRFQCVADLRAEHGVKRLCRVLGIARSSFYYWQATALARAARQAADEKLTTKIAAVHAASDGTYGVPRVTTEFRESGGEPVNHKKVARLMKTAGIARFRLRRKHRTTVADPAAAKASDLIGRDFTATEVNTKYVGDITYLPVGGGKFCYLATVIDLASRRLAGWAIADHMRAELVVDTLAAAERTRGSLAAAIMHTDHGAQYTSRAFADACRRAGVRQSRRRLQRGQRRGGELERDHETRDPPEPKELVKRARSPPRTLPLAAPLQHRPPPQPPGTPQPHHLRTRARPNINYADASRITPCPTSGVRPPPVTCCPPGLRTICG</sequence>
<organism evidence="4 5">
    <name type="scientific">Streptomyces similanensis</name>
    <dbReference type="NCBI Taxonomy" id="1274988"/>
    <lineage>
        <taxon>Bacteria</taxon>
        <taxon>Bacillati</taxon>
        <taxon>Actinomycetota</taxon>
        <taxon>Actinomycetes</taxon>
        <taxon>Kitasatosporales</taxon>
        <taxon>Streptomycetaceae</taxon>
        <taxon>Streptomyces</taxon>
    </lineage>
</organism>
<dbReference type="InterPro" id="IPR025948">
    <property type="entry name" value="HTH-like_dom"/>
</dbReference>
<feature type="compositionally biased region" description="Pro residues" evidence="2">
    <location>
        <begin position="268"/>
        <end position="278"/>
    </location>
</feature>
<evidence type="ECO:0000313" key="4">
    <source>
        <dbReference type="EMBL" id="GAA5064755.1"/>
    </source>
</evidence>
<dbReference type="Pfam" id="PF00665">
    <property type="entry name" value="rve"/>
    <property type="match status" value="1"/>
</dbReference>
<evidence type="ECO:0000256" key="2">
    <source>
        <dbReference type="SAM" id="MobiDB-lite"/>
    </source>
</evidence>
<comment type="function">
    <text evidence="1">Involved in the transposition of the insertion sequence.</text>
</comment>
<feature type="domain" description="Integrase catalytic" evidence="3">
    <location>
        <begin position="125"/>
        <end position="240"/>
    </location>
</feature>
<reference evidence="5" key="1">
    <citation type="journal article" date="2019" name="Int. J. Syst. Evol. Microbiol.">
        <title>The Global Catalogue of Microorganisms (GCM) 10K type strain sequencing project: providing services to taxonomists for standard genome sequencing and annotation.</title>
        <authorList>
            <consortium name="The Broad Institute Genomics Platform"/>
            <consortium name="The Broad Institute Genome Sequencing Center for Infectious Disease"/>
            <person name="Wu L."/>
            <person name="Ma J."/>
        </authorList>
    </citation>
    <scope>NUCLEOTIDE SEQUENCE [LARGE SCALE GENOMIC DNA]</scope>
    <source>
        <strain evidence="5">JCM 18410</strain>
    </source>
</reference>
<gene>
    <name evidence="4" type="ORF">GCM10023336_45220</name>
</gene>
<dbReference type="PROSITE" id="PS50994">
    <property type="entry name" value="INTEGRASE"/>
    <property type="match status" value="1"/>
</dbReference>
<feature type="compositionally biased region" description="Basic and acidic residues" evidence="2">
    <location>
        <begin position="230"/>
        <end position="251"/>
    </location>
</feature>
<dbReference type="Pfam" id="PF13276">
    <property type="entry name" value="HTH_21"/>
    <property type="match status" value="1"/>
</dbReference>
<dbReference type="InterPro" id="IPR050900">
    <property type="entry name" value="Transposase_IS3/IS150/IS904"/>
</dbReference>
<evidence type="ECO:0000256" key="1">
    <source>
        <dbReference type="ARBA" id="ARBA00002286"/>
    </source>
</evidence>
<proteinExistence type="predicted"/>
<dbReference type="Proteomes" id="UP001500124">
    <property type="component" value="Unassembled WGS sequence"/>
</dbReference>
<protein>
    <recommendedName>
        <fullName evidence="3">Integrase catalytic domain-containing protein</fullName>
    </recommendedName>
</protein>